<comment type="similarity">
    <text evidence="1">Belongs to the TRAFAC class translation factor GTPase superfamily. Classic translation factor GTPase family. EF-G/EF-2 subfamily.</text>
</comment>
<dbReference type="InterPro" id="IPR027417">
    <property type="entry name" value="P-loop_NTPase"/>
</dbReference>
<dbReference type="FunFam" id="2.40.30.10:FF:000006">
    <property type="entry name" value="Elongation factor G"/>
    <property type="match status" value="1"/>
</dbReference>
<proteinExistence type="inferred from homology"/>
<dbReference type="InterPro" id="IPR035647">
    <property type="entry name" value="EFG_III/V"/>
</dbReference>
<dbReference type="AlphaFoldDB" id="A0A1F5AG72"/>
<dbReference type="CDD" id="cd01434">
    <property type="entry name" value="EFG_mtEFG1_IV"/>
    <property type="match status" value="1"/>
</dbReference>
<dbReference type="InterPro" id="IPR041095">
    <property type="entry name" value="EFG_II"/>
</dbReference>
<dbReference type="NCBIfam" id="TIGR00484">
    <property type="entry name" value="EF-G"/>
    <property type="match status" value="1"/>
</dbReference>
<dbReference type="PANTHER" id="PTHR43261:SF6">
    <property type="entry name" value="ELONGATION FACTOR G-LIKE PROTEIN"/>
    <property type="match status" value="1"/>
</dbReference>
<evidence type="ECO:0000313" key="11">
    <source>
        <dbReference type="Proteomes" id="UP000177701"/>
    </source>
</evidence>
<dbReference type="InterPro" id="IPR047872">
    <property type="entry name" value="EFG_IV"/>
</dbReference>
<name>A0A1F5AG72_9BACT</name>
<dbReference type="Gene3D" id="3.30.230.10">
    <property type="match status" value="1"/>
</dbReference>
<dbReference type="Pfam" id="PF22042">
    <property type="entry name" value="EF-G_D2"/>
    <property type="match status" value="1"/>
</dbReference>
<dbReference type="SUPFAM" id="SSF54211">
    <property type="entry name" value="Ribosomal protein S5 domain 2-like"/>
    <property type="match status" value="1"/>
</dbReference>
<dbReference type="Pfam" id="PF03764">
    <property type="entry name" value="EFG_IV"/>
    <property type="match status" value="1"/>
</dbReference>
<comment type="function">
    <text evidence="7">Catalyzes the GTP-dependent ribosomal translocation step during translation elongation. During this step, the ribosome changes from the pre-translocational (PRE) to the post-translocational (POST) state as the newly formed A-site-bound peptidyl-tRNA and P-site-bound deacylated tRNA move to the P and E sites, respectively. Catalyzes the coordinated movement of the two tRNA molecules, the mRNA and conformational changes in the ribosome.</text>
</comment>
<feature type="domain" description="Tr-type G" evidence="9">
    <location>
        <begin position="7"/>
        <end position="283"/>
    </location>
</feature>
<reference evidence="10 11" key="1">
    <citation type="journal article" date="2016" name="Nat. Commun.">
        <title>Thousands of microbial genomes shed light on interconnected biogeochemical processes in an aquifer system.</title>
        <authorList>
            <person name="Anantharaman K."/>
            <person name="Brown C.T."/>
            <person name="Hug L.A."/>
            <person name="Sharon I."/>
            <person name="Castelle C.J."/>
            <person name="Probst A.J."/>
            <person name="Thomas B.C."/>
            <person name="Singh A."/>
            <person name="Wilkins M.J."/>
            <person name="Karaoz U."/>
            <person name="Brodie E.L."/>
            <person name="Williams K.H."/>
            <person name="Hubbard S.S."/>
            <person name="Banfield J.F."/>
        </authorList>
    </citation>
    <scope>NUCLEOTIDE SEQUENCE [LARGE SCALE GENOMIC DNA]</scope>
</reference>
<dbReference type="InterPro" id="IPR009000">
    <property type="entry name" value="Transl_B-barrel_sf"/>
</dbReference>
<dbReference type="EMBL" id="MEYH01000004">
    <property type="protein sequence ID" value="OGD17459.1"/>
    <property type="molecule type" value="Genomic_DNA"/>
</dbReference>
<dbReference type="Pfam" id="PF00009">
    <property type="entry name" value="GTP_EFTU"/>
    <property type="match status" value="1"/>
</dbReference>
<dbReference type="FunFam" id="3.30.70.240:FF:000001">
    <property type="entry name" value="Elongation factor G"/>
    <property type="match status" value="1"/>
</dbReference>
<sequence>MSKYDINKVKNIALVGHGDSGKTSLTEALLYDSGMITRLGDIKQGNTTTDYDLREIKKGITINSSLAYLNWKDFMVNILDTPGYLDFITDTKLSLRVVDSAIIVVCAISGVEVQTEKVWNFATEYKLPRAIFINKMDRERADFYRVKDMINEIFGSSAISIQLPIGKEENFQGIVDLIEMKALIYKKSGEGKPVFEEQEIPQDMKEEAESYRKELIEAVAEFDDEILLKYLDGETLTNQEITSLLKQGIKASKIVPILCGSATMNLGIELLLDFIGGYLPSPSEMPPIAAKNVKTSSEELIENTIDSSFSAFVFKTVADPYVGNLTYFRVYSGKLPEDSNIYNSSKNVDNKVGKIYKMQGKNQHSIPEVYAGDIAAVAKLKNTVTGDTFCDKDNPVLFKKIEYPEPIMLLAISPKTKGDEDKLSTALSKIIDEDPTVKIYRDEDTGESILAGMGESHLEVIIDTMETKFGVEVEKSTPKVGYKETIRKKVQVEGKYKKQSGGRGQYGHCWLELEPKGRGEGFEFVDKIVGGVIPRQYRPAVEKGVVGAMQKGILAGYPTVDIKATVYDGSYHPVDSSEMAFKVAGSMAFKKGAVEANPALLEPIMDIEVIVPKEYMGDIIGDLNSKRGKIMGMEESSSGKQAIKAKIPQSEIFKYAIDLRSITQGRGTFSLKFSHYEEVPVNIVQEIIAKTKEGEEEKK</sequence>
<keyword evidence="4 10" id="KW-0251">Elongation factor</keyword>
<evidence type="ECO:0000256" key="4">
    <source>
        <dbReference type="ARBA" id="ARBA00022768"/>
    </source>
</evidence>
<dbReference type="GO" id="GO:0003924">
    <property type="term" value="F:GTPase activity"/>
    <property type="evidence" value="ECO:0007669"/>
    <property type="project" value="InterPro"/>
</dbReference>
<accession>A0A1F5AG72</accession>
<dbReference type="InterPro" id="IPR009022">
    <property type="entry name" value="EFG_III"/>
</dbReference>
<dbReference type="NCBIfam" id="NF009379">
    <property type="entry name" value="PRK12740.1-3"/>
    <property type="match status" value="1"/>
</dbReference>
<dbReference type="InterPro" id="IPR000640">
    <property type="entry name" value="EFG_V-like"/>
</dbReference>
<dbReference type="Gene3D" id="3.30.70.870">
    <property type="entry name" value="Elongation Factor G (Translational Gtpase), domain 3"/>
    <property type="match status" value="1"/>
</dbReference>
<dbReference type="InterPro" id="IPR014721">
    <property type="entry name" value="Ribsml_uS5_D2-typ_fold_subgr"/>
</dbReference>
<dbReference type="GO" id="GO:0003746">
    <property type="term" value="F:translation elongation factor activity"/>
    <property type="evidence" value="ECO:0007669"/>
    <property type="project" value="UniProtKB-UniRule"/>
</dbReference>
<dbReference type="Pfam" id="PF00679">
    <property type="entry name" value="EFG_C"/>
    <property type="match status" value="1"/>
</dbReference>
<dbReference type="Gene3D" id="2.40.30.10">
    <property type="entry name" value="Translation factors"/>
    <property type="match status" value="1"/>
</dbReference>
<dbReference type="InterPro" id="IPR004540">
    <property type="entry name" value="Transl_elong_EFG/EF2"/>
</dbReference>
<dbReference type="SUPFAM" id="SSF52540">
    <property type="entry name" value="P-loop containing nucleoside triphosphate hydrolases"/>
    <property type="match status" value="1"/>
</dbReference>
<dbReference type="CDD" id="cd04088">
    <property type="entry name" value="EFG_mtEFG_II"/>
    <property type="match status" value="1"/>
</dbReference>
<dbReference type="InterPro" id="IPR005517">
    <property type="entry name" value="Transl_elong_EFG/EF2_IV"/>
</dbReference>
<gene>
    <name evidence="10" type="ORF">A2V47_03110</name>
</gene>
<dbReference type="SMART" id="SM00889">
    <property type="entry name" value="EFG_IV"/>
    <property type="match status" value="1"/>
</dbReference>
<dbReference type="InterPro" id="IPR005225">
    <property type="entry name" value="Small_GTP-bd"/>
</dbReference>
<dbReference type="PROSITE" id="PS51722">
    <property type="entry name" value="G_TR_2"/>
    <property type="match status" value="1"/>
</dbReference>
<dbReference type="FunFam" id="3.30.230.10:FF:000003">
    <property type="entry name" value="Elongation factor G"/>
    <property type="match status" value="1"/>
</dbReference>
<keyword evidence="3" id="KW-0547">Nucleotide-binding</keyword>
<dbReference type="CDD" id="cd04170">
    <property type="entry name" value="EF-G_bact"/>
    <property type="match status" value="1"/>
</dbReference>
<dbReference type="Gene3D" id="3.40.50.300">
    <property type="entry name" value="P-loop containing nucleotide triphosphate hydrolases"/>
    <property type="match status" value="1"/>
</dbReference>
<keyword evidence="5" id="KW-0648">Protein biosynthesis</keyword>
<dbReference type="GO" id="GO:0005525">
    <property type="term" value="F:GTP binding"/>
    <property type="evidence" value="ECO:0007669"/>
    <property type="project" value="UniProtKB-UniRule"/>
</dbReference>
<dbReference type="NCBIfam" id="NF009381">
    <property type="entry name" value="PRK12740.1-5"/>
    <property type="match status" value="1"/>
</dbReference>
<evidence type="ECO:0000256" key="6">
    <source>
        <dbReference type="ARBA" id="ARBA00023134"/>
    </source>
</evidence>
<dbReference type="SUPFAM" id="SSF50447">
    <property type="entry name" value="Translation proteins"/>
    <property type="match status" value="1"/>
</dbReference>
<organism evidence="10 11">
    <name type="scientific">Candidatus Sediminicultor quintus</name>
    <dbReference type="NCBI Taxonomy" id="1797291"/>
    <lineage>
        <taxon>Bacteria</taxon>
        <taxon>Pseudomonadati</taxon>
        <taxon>Atribacterota</taxon>
        <taxon>Candidatus Phoenicimicrobiia</taxon>
        <taxon>Candidatus Pheonicimicrobiales</taxon>
        <taxon>Candidatus Phoenicimicrobiaceae</taxon>
        <taxon>Candidatus Sediminicultor</taxon>
    </lineage>
</organism>
<dbReference type="STRING" id="1797291.A2V47_03110"/>
<dbReference type="SMART" id="SM00838">
    <property type="entry name" value="EFG_C"/>
    <property type="match status" value="1"/>
</dbReference>
<evidence type="ECO:0000259" key="9">
    <source>
        <dbReference type="PROSITE" id="PS51722"/>
    </source>
</evidence>
<dbReference type="CDD" id="cd03713">
    <property type="entry name" value="EFG_mtEFG_C"/>
    <property type="match status" value="1"/>
</dbReference>
<dbReference type="CDD" id="cd16262">
    <property type="entry name" value="EFG_III"/>
    <property type="match status" value="1"/>
</dbReference>
<keyword evidence="6" id="KW-0342">GTP-binding</keyword>
<dbReference type="FunFam" id="3.30.70.870:FF:000002">
    <property type="entry name" value="Translation elongation factor 2"/>
    <property type="match status" value="1"/>
</dbReference>
<dbReference type="SUPFAM" id="SSF54980">
    <property type="entry name" value="EF-G C-terminal domain-like"/>
    <property type="match status" value="2"/>
</dbReference>
<evidence type="ECO:0000256" key="3">
    <source>
        <dbReference type="ARBA" id="ARBA00022741"/>
    </source>
</evidence>
<dbReference type="NCBIfam" id="NF009891">
    <property type="entry name" value="PRK13351.1-1"/>
    <property type="match status" value="1"/>
</dbReference>
<dbReference type="InterPro" id="IPR000795">
    <property type="entry name" value="T_Tr_GTP-bd_dom"/>
</dbReference>
<evidence type="ECO:0000313" key="10">
    <source>
        <dbReference type="EMBL" id="OGD17459.1"/>
    </source>
</evidence>
<dbReference type="Proteomes" id="UP000177701">
    <property type="component" value="Unassembled WGS sequence"/>
</dbReference>
<dbReference type="InterPro" id="IPR053905">
    <property type="entry name" value="EF-G-like_DII"/>
</dbReference>
<dbReference type="NCBIfam" id="TIGR00231">
    <property type="entry name" value="small_GTP"/>
    <property type="match status" value="1"/>
</dbReference>
<dbReference type="FunFam" id="3.40.50.300:FF:001994">
    <property type="entry name" value="Translation elongation factor G"/>
    <property type="match status" value="1"/>
</dbReference>
<dbReference type="InterPro" id="IPR020568">
    <property type="entry name" value="Ribosomal_Su5_D2-typ_SF"/>
</dbReference>
<comment type="caution">
    <text evidence="10">The sequence shown here is derived from an EMBL/GenBank/DDBJ whole genome shotgun (WGS) entry which is preliminary data.</text>
</comment>
<evidence type="ECO:0000256" key="1">
    <source>
        <dbReference type="ARBA" id="ARBA00005870"/>
    </source>
</evidence>
<protein>
    <recommendedName>
        <fullName evidence="2 8">Elongation factor G</fullName>
    </recommendedName>
</protein>
<evidence type="ECO:0000256" key="5">
    <source>
        <dbReference type="ARBA" id="ARBA00022917"/>
    </source>
</evidence>
<evidence type="ECO:0000256" key="7">
    <source>
        <dbReference type="ARBA" id="ARBA00024731"/>
    </source>
</evidence>
<dbReference type="Gene3D" id="3.30.70.240">
    <property type="match status" value="1"/>
</dbReference>
<evidence type="ECO:0000256" key="2">
    <source>
        <dbReference type="ARBA" id="ARBA00017872"/>
    </source>
</evidence>
<dbReference type="PRINTS" id="PR00315">
    <property type="entry name" value="ELONGATNFCT"/>
</dbReference>
<dbReference type="Pfam" id="PF14492">
    <property type="entry name" value="EFG_III"/>
    <property type="match status" value="1"/>
</dbReference>
<dbReference type="GO" id="GO:0032790">
    <property type="term" value="P:ribosome disassembly"/>
    <property type="evidence" value="ECO:0007669"/>
    <property type="project" value="TreeGrafter"/>
</dbReference>
<evidence type="ECO:0000256" key="8">
    <source>
        <dbReference type="NCBIfam" id="TIGR00484"/>
    </source>
</evidence>
<dbReference type="InterPro" id="IPR035649">
    <property type="entry name" value="EFG_V"/>
</dbReference>
<dbReference type="PANTHER" id="PTHR43261">
    <property type="entry name" value="TRANSLATION ELONGATION FACTOR G-RELATED"/>
    <property type="match status" value="1"/>
</dbReference>